<accession>A0A0E9QSG2</accession>
<reference evidence="2" key="1">
    <citation type="submission" date="2014-11" db="EMBL/GenBank/DDBJ databases">
        <authorList>
            <person name="Amaro Gonzalez C."/>
        </authorList>
    </citation>
    <scope>NUCLEOTIDE SEQUENCE</scope>
</reference>
<evidence type="ECO:0000313" key="2">
    <source>
        <dbReference type="EMBL" id="JAH19754.1"/>
    </source>
</evidence>
<proteinExistence type="predicted"/>
<evidence type="ECO:0000256" key="1">
    <source>
        <dbReference type="SAM" id="MobiDB-lite"/>
    </source>
</evidence>
<dbReference type="AlphaFoldDB" id="A0A0E9QSG2"/>
<dbReference type="EMBL" id="GBXM01088823">
    <property type="protein sequence ID" value="JAH19754.1"/>
    <property type="molecule type" value="Transcribed_RNA"/>
</dbReference>
<sequence>MKKAGFHQKPETLTDLSFPMKLSPPRDRSVGSMEMR</sequence>
<protein>
    <submittedName>
        <fullName evidence="2">Uncharacterized protein</fullName>
    </submittedName>
</protein>
<feature type="compositionally biased region" description="Basic and acidic residues" evidence="1">
    <location>
        <begin position="24"/>
        <end position="36"/>
    </location>
</feature>
<name>A0A0E9QSG2_ANGAN</name>
<feature type="region of interest" description="Disordered" evidence="1">
    <location>
        <begin position="1"/>
        <end position="36"/>
    </location>
</feature>
<reference evidence="2" key="2">
    <citation type="journal article" date="2015" name="Fish Shellfish Immunol.">
        <title>Early steps in the European eel (Anguilla anguilla)-Vibrio vulnificus interaction in the gills: Role of the RtxA13 toxin.</title>
        <authorList>
            <person name="Callol A."/>
            <person name="Pajuelo D."/>
            <person name="Ebbesson L."/>
            <person name="Teles M."/>
            <person name="MacKenzie S."/>
            <person name="Amaro C."/>
        </authorList>
    </citation>
    <scope>NUCLEOTIDE SEQUENCE</scope>
</reference>
<organism evidence="2">
    <name type="scientific">Anguilla anguilla</name>
    <name type="common">European freshwater eel</name>
    <name type="synonym">Muraena anguilla</name>
    <dbReference type="NCBI Taxonomy" id="7936"/>
    <lineage>
        <taxon>Eukaryota</taxon>
        <taxon>Metazoa</taxon>
        <taxon>Chordata</taxon>
        <taxon>Craniata</taxon>
        <taxon>Vertebrata</taxon>
        <taxon>Euteleostomi</taxon>
        <taxon>Actinopterygii</taxon>
        <taxon>Neopterygii</taxon>
        <taxon>Teleostei</taxon>
        <taxon>Anguilliformes</taxon>
        <taxon>Anguillidae</taxon>
        <taxon>Anguilla</taxon>
    </lineage>
</organism>